<organism evidence="1 2">
    <name type="scientific">Capsella rubella</name>
    <dbReference type="NCBI Taxonomy" id="81985"/>
    <lineage>
        <taxon>Eukaryota</taxon>
        <taxon>Viridiplantae</taxon>
        <taxon>Streptophyta</taxon>
        <taxon>Embryophyta</taxon>
        <taxon>Tracheophyta</taxon>
        <taxon>Spermatophyta</taxon>
        <taxon>Magnoliopsida</taxon>
        <taxon>eudicotyledons</taxon>
        <taxon>Gunneridae</taxon>
        <taxon>Pentapetalae</taxon>
        <taxon>rosids</taxon>
        <taxon>malvids</taxon>
        <taxon>Brassicales</taxon>
        <taxon>Brassicaceae</taxon>
        <taxon>Camelineae</taxon>
        <taxon>Capsella</taxon>
    </lineage>
</organism>
<protein>
    <recommendedName>
        <fullName evidence="3">Cystatin domain-containing protein</fullName>
    </recommendedName>
</protein>
<accession>R0FYY3</accession>
<dbReference type="InterPro" id="IPR046350">
    <property type="entry name" value="Cystatin_sf"/>
</dbReference>
<sequence>MDDGFGDWRTMVLPVHLEYTDEDDEDEDGPSFYPHIRRSVDEEKISAEEEYRIMAEQVKESKGFDIDFTKFRCVFNYVPLDLDYDGVVGGPGGPETTREFMDRMCRESLEIFNQRDSTEYEFVKFIKANHHFAAGIMFLVTFEGKLLSDDVSKQFQAKFCVCDTLVDLISCELKPLKEQ</sequence>
<evidence type="ECO:0008006" key="3">
    <source>
        <dbReference type="Google" id="ProtNLM"/>
    </source>
</evidence>
<feature type="non-terminal residue" evidence="1">
    <location>
        <position position="179"/>
    </location>
</feature>
<keyword evidence="2" id="KW-1185">Reference proteome</keyword>
<dbReference type="EMBL" id="KB870808">
    <property type="protein sequence ID" value="EOA27981.1"/>
    <property type="molecule type" value="Genomic_DNA"/>
</dbReference>
<dbReference type="NCBIfam" id="TIGR01638">
    <property type="entry name" value="Atha_cystat_rel"/>
    <property type="match status" value="1"/>
</dbReference>
<dbReference type="AlphaFoldDB" id="R0FYY3"/>
<dbReference type="PANTHER" id="PTHR31228">
    <property type="entry name" value="CYSTATIN/MONELLIN SUPERFAMILY PROTEIN"/>
    <property type="match status" value="1"/>
</dbReference>
<dbReference type="SUPFAM" id="SSF54403">
    <property type="entry name" value="Cystatin/monellin"/>
    <property type="match status" value="1"/>
</dbReference>
<gene>
    <name evidence="1" type="ORF">CARUB_v10024154mg</name>
</gene>
<dbReference type="Gene3D" id="3.10.450.10">
    <property type="match status" value="1"/>
</dbReference>
<dbReference type="InterPro" id="IPR006525">
    <property type="entry name" value="Cystatin-related_pln"/>
</dbReference>
<evidence type="ECO:0000313" key="2">
    <source>
        <dbReference type="Proteomes" id="UP000029121"/>
    </source>
</evidence>
<proteinExistence type="predicted"/>
<evidence type="ECO:0000313" key="1">
    <source>
        <dbReference type="EMBL" id="EOA27981.1"/>
    </source>
</evidence>
<reference evidence="2" key="1">
    <citation type="journal article" date="2013" name="Nat. Genet.">
        <title>The Capsella rubella genome and the genomic consequences of rapid mating system evolution.</title>
        <authorList>
            <person name="Slotte T."/>
            <person name="Hazzouri K.M."/>
            <person name="Agren J.A."/>
            <person name="Koenig D."/>
            <person name="Maumus F."/>
            <person name="Guo Y.L."/>
            <person name="Steige K."/>
            <person name="Platts A.E."/>
            <person name="Escobar J.S."/>
            <person name="Newman L.K."/>
            <person name="Wang W."/>
            <person name="Mandakova T."/>
            <person name="Vello E."/>
            <person name="Smith L.M."/>
            <person name="Henz S.R."/>
            <person name="Steffen J."/>
            <person name="Takuno S."/>
            <person name="Brandvain Y."/>
            <person name="Coop G."/>
            <person name="Andolfatto P."/>
            <person name="Hu T.T."/>
            <person name="Blanchette M."/>
            <person name="Clark R.M."/>
            <person name="Quesneville H."/>
            <person name="Nordborg M."/>
            <person name="Gaut B.S."/>
            <person name="Lysak M.A."/>
            <person name="Jenkins J."/>
            <person name="Grimwood J."/>
            <person name="Chapman J."/>
            <person name="Prochnik S."/>
            <person name="Shu S."/>
            <person name="Rokhsar D."/>
            <person name="Schmutz J."/>
            <person name="Weigel D."/>
            <person name="Wright S.I."/>
        </authorList>
    </citation>
    <scope>NUCLEOTIDE SEQUENCE [LARGE SCALE GENOMIC DNA]</scope>
    <source>
        <strain evidence="2">cv. Monte Gargano</strain>
    </source>
</reference>
<name>R0FYY3_9BRAS</name>
<dbReference type="PANTHER" id="PTHR31228:SF36">
    <property type="entry name" value="CYSTATIN_MONELLIN SUPERFAMILY PROTEIN"/>
    <property type="match status" value="1"/>
</dbReference>
<dbReference type="Proteomes" id="UP000029121">
    <property type="component" value="Unassembled WGS sequence"/>
</dbReference>